<evidence type="ECO:0000256" key="6">
    <source>
        <dbReference type="ARBA" id="ARBA00022958"/>
    </source>
</evidence>
<evidence type="ECO:0000256" key="7">
    <source>
        <dbReference type="ARBA" id="ARBA00022989"/>
    </source>
</evidence>
<organism evidence="13 14">
    <name type="scientific">Plectus sambesii</name>
    <dbReference type="NCBI Taxonomy" id="2011161"/>
    <lineage>
        <taxon>Eukaryota</taxon>
        <taxon>Metazoa</taxon>
        <taxon>Ecdysozoa</taxon>
        <taxon>Nematoda</taxon>
        <taxon>Chromadorea</taxon>
        <taxon>Plectida</taxon>
        <taxon>Plectina</taxon>
        <taxon>Plectoidea</taxon>
        <taxon>Plectidae</taxon>
        <taxon>Plectus</taxon>
    </lineage>
</organism>
<accession>A0A914V2D5</accession>
<evidence type="ECO:0000259" key="12">
    <source>
        <dbReference type="Pfam" id="PF07885"/>
    </source>
</evidence>
<reference evidence="14" key="1">
    <citation type="submission" date="2022-11" db="UniProtKB">
        <authorList>
            <consortium name="WormBaseParasite"/>
        </authorList>
    </citation>
    <scope>IDENTIFICATION</scope>
</reference>
<dbReference type="PRINTS" id="PR00169">
    <property type="entry name" value="KCHANNEL"/>
</dbReference>
<dbReference type="Gene3D" id="1.10.287.70">
    <property type="match status" value="1"/>
</dbReference>
<feature type="transmembrane region" description="Helical" evidence="11">
    <location>
        <begin position="54"/>
        <end position="73"/>
    </location>
</feature>
<dbReference type="AlphaFoldDB" id="A0A914V2D5"/>
<feature type="transmembrane region" description="Helical" evidence="11">
    <location>
        <begin position="139"/>
        <end position="161"/>
    </location>
</feature>
<dbReference type="WBParaSite" id="PSAMB.scaffold14731size1797.g36203.t1">
    <property type="protein sequence ID" value="PSAMB.scaffold14731size1797.g36203.t1"/>
    <property type="gene ID" value="PSAMB.scaffold14731size1797.g36203"/>
</dbReference>
<evidence type="ECO:0000256" key="1">
    <source>
        <dbReference type="ARBA" id="ARBA00004141"/>
    </source>
</evidence>
<keyword evidence="2" id="KW-0813">Transport</keyword>
<dbReference type="GO" id="GO:0015271">
    <property type="term" value="F:outward rectifier potassium channel activity"/>
    <property type="evidence" value="ECO:0007669"/>
    <property type="project" value="TreeGrafter"/>
</dbReference>
<dbReference type="GO" id="GO:0005886">
    <property type="term" value="C:plasma membrane"/>
    <property type="evidence" value="ECO:0007669"/>
    <property type="project" value="TreeGrafter"/>
</dbReference>
<dbReference type="Pfam" id="PF07885">
    <property type="entry name" value="Ion_trans_2"/>
    <property type="match status" value="1"/>
</dbReference>
<evidence type="ECO:0000256" key="11">
    <source>
        <dbReference type="SAM" id="Phobius"/>
    </source>
</evidence>
<sequence length="279" mass="32228">MSSSYPLNLFSCHPEYNALVEQVHVEYFVNDKSFKERLQAYFIENQRSSYRIRLFNVLIKLLSCILYCVRVVYDEGTLPDMIAKTTNYSSNPNRLKIEYLIWVDRAAYLWLCQTVVGIISLVQTILIFYISYKGNILPLLLSMQFILELLTSIPFIVTIFVPPWREVFIPVFLNCWLAKSAFGAMLNDKNRATQKQQSALSQQIYILLAMLLCLLFTSTCGIQHLQRAGNRTLPLHTSLYFVIVTFSTVGYGDIYPDYWMSQLFVILMICIAIGTLPTQ</sequence>
<keyword evidence="6" id="KW-0630">Potassium</keyword>
<feature type="transmembrane region" description="Helical" evidence="11">
    <location>
        <begin position="108"/>
        <end position="132"/>
    </location>
</feature>
<keyword evidence="9 11" id="KW-0472">Membrane</keyword>
<dbReference type="InterPro" id="IPR013099">
    <property type="entry name" value="K_chnl_dom"/>
</dbReference>
<dbReference type="Proteomes" id="UP000887566">
    <property type="component" value="Unplaced"/>
</dbReference>
<dbReference type="GO" id="GO:0005228">
    <property type="term" value="F:intracellular sodium-activated potassium channel activity"/>
    <property type="evidence" value="ECO:0007669"/>
    <property type="project" value="TreeGrafter"/>
</dbReference>
<feature type="transmembrane region" description="Helical" evidence="11">
    <location>
        <begin position="258"/>
        <end position="276"/>
    </location>
</feature>
<feature type="transmembrane region" description="Helical" evidence="11">
    <location>
        <begin position="232"/>
        <end position="251"/>
    </location>
</feature>
<evidence type="ECO:0000256" key="3">
    <source>
        <dbReference type="ARBA" id="ARBA00022538"/>
    </source>
</evidence>
<evidence type="ECO:0000256" key="4">
    <source>
        <dbReference type="ARBA" id="ARBA00022692"/>
    </source>
</evidence>
<evidence type="ECO:0000313" key="14">
    <source>
        <dbReference type="WBParaSite" id="PSAMB.scaffold14731size1797.g36203.t1"/>
    </source>
</evidence>
<name>A0A914V2D5_9BILA</name>
<evidence type="ECO:0000256" key="8">
    <source>
        <dbReference type="ARBA" id="ARBA00023065"/>
    </source>
</evidence>
<proteinExistence type="predicted"/>
<feature type="domain" description="Potassium channel" evidence="12">
    <location>
        <begin position="214"/>
        <end position="275"/>
    </location>
</feature>
<comment type="subcellular location">
    <subcellularLocation>
        <location evidence="1">Membrane</location>
        <topology evidence="1">Multi-pass membrane protein</topology>
    </subcellularLocation>
</comment>
<keyword evidence="13" id="KW-1185">Reference proteome</keyword>
<keyword evidence="3" id="KW-0633">Potassium transport</keyword>
<keyword evidence="8" id="KW-0406">Ion transport</keyword>
<evidence type="ECO:0000256" key="10">
    <source>
        <dbReference type="ARBA" id="ARBA00023303"/>
    </source>
</evidence>
<keyword evidence="10" id="KW-0407">Ion channel</keyword>
<feature type="transmembrane region" description="Helical" evidence="11">
    <location>
        <begin position="206"/>
        <end position="226"/>
    </location>
</feature>
<dbReference type="InterPro" id="IPR047871">
    <property type="entry name" value="K_chnl_Slo-like"/>
</dbReference>
<dbReference type="PANTHER" id="PTHR10027:SF10">
    <property type="entry name" value="SLOWPOKE 2, ISOFORM D"/>
    <property type="match status" value="1"/>
</dbReference>
<dbReference type="PANTHER" id="PTHR10027">
    <property type="entry name" value="CALCIUM-ACTIVATED POTASSIUM CHANNEL ALPHA CHAIN"/>
    <property type="match status" value="1"/>
</dbReference>
<evidence type="ECO:0000313" key="13">
    <source>
        <dbReference type="Proteomes" id="UP000887566"/>
    </source>
</evidence>
<keyword evidence="5" id="KW-0631">Potassium channel</keyword>
<keyword evidence="4 11" id="KW-0812">Transmembrane</keyword>
<dbReference type="SUPFAM" id="SSF81324">
    <property type="entry name" value="Voltage-gated potassium channels"/>
    <property type="match status" value="1"/>
</dbReference>
<evidence type="ECO:0000256" key="9">
    <source>
        <dbReference type="ARBA" id="ARBA00023136"/>
    </source>
</evidence>
<keyword evidence="7 11" id="KW-1133">Transmembrane helix</keyword>
<protein>
    <submittedName>
        <fullName evidence="14">Potassium channel domain-containing protein</fullName>
    </submittedName>
</protein>
<dbReference type="FunFam" id="1.10.287.70:FF:000058">
    <property type="entry name" value="Potassium sodium-activated channel subfamily T member 2"/>
    <property type="match status" value="1"/>
</dbReference>
<evidence type="ECO:0000256" key="5">
    <source>
        <dbReference type="ARBA" id="ARBA00022826"/>
    </source>
</evidence>
<evidence type="ECO:0000256" key="2">
    <source>
        <dbReference type="ARBA" id="ARBA00022448"/>
    </source>
</evidence>